<dbReference type="Gene3D" id="1.10.10.60">
    <property type="entry name" value="Homeodomain-like"/>
    <property type="match status" value="3"/>
</dbReference>
<dbReference type="AlphaFoldDB" id="A0A366IBT3"/>
<accession>A0A366IBT3</accession>
<keyword evidence="2" id="KW-0238">DNA-binding</keyword>
<dbReference type="Proteomes" id="UP000253490">
    <property type="component" value="Unassembled WGS sequence"/>
</dbReference>
<dbReference type="InterPro" id="IPR035965">
    <property type="entry name" value="PAS-like_dom_sf"/>
</dbReference>
<dbReference type="InterPro" id="IPR018060">
    <property type="entry name" value="HTH_AraC"/>
</dbReference>
<dbReference type="PANTHER" id="PTHR43280:SF2">
    <property type="entry name" value="HTH-TYPE TRANSCRIPTIONAL REGULATOR EXSA"/>
    <property type="match status" value="1"/>
</dbReference>
<reference evidence="5 6" key="1">
    <citation type="submission" date="2018-06" db="EMBL/GenBank/DDBJ databases">
        <title>Genomic Encyclopedia of Type Strains, Phase IV (KMG-IV): sequencing the most valuable type-strain genomes for metagenomic binning, comparative biology and taxonomic classification.</title>
        <authorList>
            <person name="Goeker M."/>
        </authorList>
    </citation>
    <scope>NUCLEOTIDE SEQUENCE [LARGE SCALE GENOMIC DNA]</scope>
    <source>
        <strain evidence="5 6">DSM 22112</strain>
    </source>
</reference>
<dbReference type="PANTHER" id="PTHR43280">
    <property type="entry name" value="ARAC-FAMILY TRANSCRIPTIONAL REGULATOR"/>
    <property type="match status" value="1"/>
</dbReference>
<keyword evidence="6" id="KW-1185">Reference proteome</keyword>
<gene>
    <name evidence="5" type="ORF">DES36_105110</name>
</gene>
<evidence type="ECO:0000256" key="1">
    <source>
        <dbReference type="ARBA" id="ARBA00023015"/>
    </source>
</evidence>
<evidence type="ECO:0000313" key="6">
    <source>
        <dbReference type="Proteomes" id="UP000253490"/>
    </source>
</evidence>
<dbReference type="GO" id="GO:0043565">
    <property type="term" value="F:sequence-specific DNA binding"/>
    <property type="evidence" value="ECO:0007669"/>
    <property type="project" value="InterPro"/>
</dbReference>
<dbReference type="SUPFAM" id="SSF55785">
    <property type="entry name" value="PYP-like sensor domain (PAS domain)"/>
    <property type="match status" value="1"/>
</dbReference>
<evidence type="ECO:0000256" key="3">
    <source>
        <dbReference type="ARBA" id="ARBA00023163"/>
    </source>
</evidence>
<organism evidence="5 6">
    <name type="scientific">Alkalibaculum bacchi</name>
    <dbReference type="NCBI Taxonomy" id="645887"/>
    <lineage>
        <taxon>Bacteria</taxon>
        <taxon>Bacillati</taxon>
        <taxon>Bacillota</taxon>
        <taxon>Clostridia</taxon>
        <taxon>Eubacteriales</taxon>
        <taxon>Eubacteriaceae</taxon>
        <taxon>Alkalibaculum</taxon>
    </lineage>
</organism>
<dbReference type="Pfam" id="PF12833">
    <property type="entry name" value="HTH_18"/>
    <property type="match status" value="2"/>
</dbReference>
<evidence type="ECO:0000259" key="4">
    <source>
        <dbReference type="PROSITE" id="PS01124"/>
    </source>
</evidence>
<dbReference type="SMART" id="SM00342">
    <property type="entry name" value="HTH_ARAC"/>
    <property type="match status" value="2"/>
</dbReference>
<dbReference type="PROSITE" id="PS01124">
    <property type="entry name" value="HTH_ARAC_FAMILY_2"/>
    <property type="match status" value="2"/>
</dbReference>
<dbReference type="GO" id="GO:0003700">
    <property type="term" value="F:DNA-binding transcription factor activity"/>
    <property type="evidence" value="ECO:0007669"/>
    <property type="project" value="InterPro"/>
</dbReference>
<name>A0A366IBT3_9FIRM</name>
<evidence type="ECO:0000313" key="5">
    <source>
        <dbReference type="EMBL" id="RBP66729.1"/>
    </source>
</evidence>
<keyword evidence="1" id="KW-0805">Transcription regulation</keyword>
<feature type="domain" description="HTH araC/xylS-type" evidence="4">
    <location>
        <begin position="463"/>
        <end position="561"/>
    </location>
</feature>
<protein>
    <submittedName>
        <fullName evidence="5">Helix-turn-helix protein</fullName>
    </submittedName>
</protein>
<dbReference type="SUPFAM" id="SSF46689">
    <property type="entry name" value="Homeodomain-like"/>
    <property type="match status" value="4"/>
</dbReference>
<sequence length="563" mass="65128">MDYITVSEAAEKWGVSPRSITYHLVAGRIDGAIKKGHMWLIPATSPKPLDRRRKKVSDSFYTLLEQEDALFSVLNLFPIPMEVFSTDGICIFMNKVFLEFFCISNPSNIIGQFNILQDPFINDNLGLTDYFERVFSGEILSAHDVKVPFEEADNCYQSHEMYQQDITSFPLLGEDGEVAYIISSFMTKRIYLSRLDTIKAKEYIDTHWLDHFDLDKIATHVGLSRHHLTRLFKSFINMTPYSYYREIKLEKIKEALGDLDLNIGEAFSLCGADYSGGFARAFKRKMGMTPSEYRKTLQVNILDNKKQPEYSKSFEGTSLYPICESEEQLFQIAQLFPIPIQIFRNNGDIIFINDAVLRMWNVKDTSLIIGKYNLIRDPFANGQPKLKDSIHKAFAGEVVLISDVRIPLESFWEWYKKRSTVYDIEAIYTDILNFPISNEDGQMAYMVAVFFTSRIYQGKSEVAKAREYLENNWREEFDIDKIAKAACLSPSHLMRLFKKHTGMTPYSYYQEIKVARLKKALRNKNLSVTEAFLSCGFEYPGNFARFFKEKVGMTPSQYRKIVD</sequence>
<dbReference type="Gene3D" id="3.30.450.20">
    <property type="entry name" value="PAS domain"/>
    <property type="match status" value="2"/>
</dbReference>
<dbReference type="InterPro" id="IPR009057">
    <property type="entry name" value="Homeodomain-like_sf"/>
</dbReference>
<feature type="domain" description="HTH araC/xylS-type" evidence="4">
    <location>
        <begin position="198"/>
        <end position="296"/>
    </location>
</feature>
<proteinExistence type="predicted"/>
<evidence type="ECO:0000256" key="2">
    <source>
        <dbReference type="ARBA" id="ARBA00023125"/>
    </source>
</evidence>
<dbReference type="EMBL" id="QNRX01000005">
    <property type="protein sequence ID" value="RBP66729.1"/>
    <property type="molecule type" value="Genomic_DNA"/>
</dbReference>
<keyword evidence="3" id="KW-0804">Transcription</keyword>
<comment type="caution">
    <text evidence="5">The sequence shown here is derived from an EMBL/GenBank/DDBJ whole genome shotgun (WGS) entry which is preliminary data.</text>
</comment>